<keyword evidence="4" id="KW-0808">Transferase</keyword>
<accession>A0A3P6U7R7</accession>
<sequence>MQFKHALRKLIFRQNETLPSAGKLLIWQFSWIIPYLFIANYLERNLFPLRLLCYTQSDSLDVPHGEAVNLSLCLRQFFFPSTEQEFGGQKKCLYEESVEVLSAPRILHHWDRVCVVRNAPSAHEYRNYVRETWKFDMEPDIPVIFALGNDGYDVEEEASTYQDIIQFNFVDSYFNLTLKMTLVYKYFFQELPNLQEIIAVNDDAIVNATAIKKMNRLKGATLRGKVSHGYPRLFINSLLWYIPYEMYPKLCYPPFIQGSGVIATREAAQRILTDICSFPRFNLDDVFMGILARCLGINMEHSEGFDENNANNDFIIFHYQWLRRSAAQLNSLYRKTIKQKRTLIMLVLSGHKKMHDVKVFISM</sequence>
<evidence type="ECO:0000256" key="2">
    <source>
        <dbReference type="ARBA" id="ARBA00008661"/>
    </source>
</evidence>
<organism evidence="11 12">
    <name type="scientific">Litomosoides sigmodontis</name>
    <name type="common">Filarial nematode worm</name>
    <dbReference type="NCBI Taxonomy" id="42156"/>
    <lineage>
        <taxon>Eukaryota</taxon>
        <taxon>Metazoa</taxon>
        <taxon>Ecdysozoa</taxon>
        <taxon>Nematoda</taxon>
        <taxon>Chromadorea</taxon>
        <taxon>Rhabditida</taxon>
        <taxon>Spirurina</taxon>
        <taxon>Spiruromorpha</taxon>
        <taxon>Filarioidea</taxon>
        <taxon>Onchocercidae</taxon>
        <taxon>Litomosoides</taxon>
    </lineage>
</organism>
<keyword evidence="3 10" id="KW-0328">Glycosyltransferase</keyword>
<dbReference type="EC" id="2.4.1.-" evidence="10"/>
<dbReference type="Proteomes" id="UP000277928">
    <property type="component" value="Unassembled WGS sequence"/>
</dbReference>
<gene>
    <name evidence="11" type="ORF">NLS_LOCUS1931</name>
</gene>
<keyword evidence="8 10" id="KW-0333">Golgi apparatus</keyword>
<keyword evidence="12" id="KW-1185">Reference proteome</keyword>
<dbReference type="InterPro" id="IPR002659">
    <property type="entry name" value="Glyco_trans_31"/>
</dbReference>
<dbReference type="STRING" id="42156.A0A3P6U7R7"/>
<keyword evidence="9 10" id="KW-0472">Membrane</keyword>
<dbReference type="Pfam" id="PF01762">
    <property type="entry name" value="Galactosyl_T"/>
    <property type="match status" value="1"/>
</dbReference>
<dbReference type="GO" id="GO:0016758">
    <property type="term" value="F:hexosyltransferase activity"/>
    <property type="evidence" value="ECO:0007669"/>
    <property type="project" value="InterPro"/>
</dbReference>
<dbReference type="GO" id="GO:0006493">
    <property type="term" value="P:protein O-linked glycosylation"/>
    <property type="evidence" value="ECO:0007669"/>
    <property type="project" value="TreeGrafter"/>
</dbReference>
<evidence type="ECO:0000256" key="3">
    <source>
        <dbReference type="ARBA" id="ARBA00022676"/>
    </source>
</evidence>
<dbReference type="OrthoDB" id="5512589at2759"/>
<evidence type="ECO:0000313" key="11">
    <source>
        <dbReference type="EMBL" id="VDK72881.1"/>
    </source>
</evidence>
<evidence type="ECO:0000256" key="6">
    <source>
        <dbReference type="ARBA" id="ARBA00022968"/>
    </source>
</evidence>
<evidence type="ECO:0000256" key="5">
    <source>
        <dbReference type="ARBA" id="ARBA00022692"/>
    </source>
</evidence>
<dbReference type="OMA" id="YEMYPKL"/>
<proteinExistence type="inferred from homology"/>
<dbReference type="Gene3D" id="3.90.550.50">
    <property type="match status" value="1"/>
</dbReference>
<keyword evidence="5 10" id="KW-0812">Transmembrane</keyword>
<dbReference type="PANTHER" id="PTHR11214">
    <property type="entry name" value="BETA-1,3-N-ACETYLGLUCOSAMINYLTRANSFERASE"/>
    <property type="match status" value="1"/>
</dbReference>
<evidence type="ECO:0000313" key="12">
    <source>
        <dbReference type="Proteomes" id="UP000277928"/>
    </source>
</evidence>
<dbReference type="AlphaFoldDB" id="A0A3P6U7R7"/>
<reference evidence="11 12" key="1">
    <citation type="submission" date="2018-08" db="EMBL/GenBank/DDBJ databases">
        <authorList>
            <person name="Laetsch R D."/>
            <person name="Stevens L."/>
            <person name="Kumar S."/>
            <person name="Blaxter L. M."/>
        </authorList>
    </citation>
    <scope>NUCLEOTIDE SEQUENCE [LARGE SCALE GENOMIC DNA]</scope>
</reference>
<keyword evidence="6 10" id="KW-0735">Signal-anchor</keyword>
<comment type="subcellular location">
    <subcellularLocation>
        <location evidence="1 10">Golgi apparatus membrane</location>
        <topology evidence="1 10">Single-pass type II membrane protein</topology>
    </subcellularLocation>
</comment>
<evidence type="ECO:0000256" key="7">
    <source>
        <dbReference type="ARBA" id="ARBA00022989"/>
    </source>
</evidence>
<dbReference type="EMBL" id="UYRX01000079">
    <property type="protein sequence ID" value="VDK72881.1"/>
    <property type="molecule type" value="Genomic_DNA"/>
</dbReference>
<dbReference type="PANTHER" id="PTHR11214:SF378">
    <property type="entry name" value="BETA-1,3-GALACTOSYLTRANSFERASE 4"/>
    <property type="match status" value="1"/>
</dbReference>
<feature type="transmembrane region" description="Helical" evidence="10">
    <location>
        <begin position="21"/>
        <end position="42"/>
    </location>
</feature>
<name>A0A3P6U7R7_LITSI</name>
<evidence type="ECO:0000256" key="4">
    <source>
        <dbReference type="ARBA" id="ARBA00022679"/>
    </source>
</evidence>
<protein>
    <recommendedName>
        <fullName evidence="10">Hexosyltransferase</fullName>
        <ecNumber evidence="10">2.4.1.-</ecNumber>
    </recommendedName>
</protein>
<comment type="similarity">
    <text evidence="2 10">Belongs to the glycosyltransferase 31 family.</text>
</comment>
<evidence type="ECO:0000256" key="10">
    <source>
        <dbReference type="RuleBase" id="RU363063"/>
    </source>
</evidence>
<evidence type="ECO:0000256" key="1">
    <source>
        <dbReference type="ARBA" id="ARBA00004323"/>
    </source>
</evidence>
<evidence type="ECO:0000256" key="9">
    <source>
        <dbReference type="ARBA" id="ARBA00023136"/>
    </source>
</evidence>
<evidence type="ECO:0000256" key="8">
    <source>
        <dbReference type="ARBA" id="ARBA00023034"/>
    </source>
</evidence>
<dbReference type="GO" id="GO:0000139">
    <property type="term" value="C:Golgi membrane"/>
    <property type="evidence" value="ECO:0007669"/>
    <property type="project" value="UniProtKB-SubCell"/>
</dbReference>
<keyword evidence="7 10" id="KW-1133">Transmembrane helix</keyword>